<dbReference type="GO" id="GO:0016301">
    <property type="term" value="F:kinase activity"/>
    <property type="evidence" value="ECO:0007669"/>
    <property type="project" value="UniProtKB-KW"/>
</dbReference>
<dbReference type="Gene3D" id="3.30.450.20">
    <property type="entry name" value="PAS domain"/>
    <property type="match status" value="1"/>
</dbReference>
<sequence length="66" mass="7867">MKNTLGNLENLVKERTVELEKAYVLLKEREESLAEAQNMAHIGNWEWDIVADKAYWSEEMYRILRP</sequence>
<reference evidence="1 2" key="1">
    <citation type="journal article" date="2013" name="Genome Announc.">
        <title>Complete Genome of a Methanosarcina mazei Strain Isolated from Sediment Samples from an Amazonian Flooded Area.</title>
        <authorList>
            <person name="Assis das Gracas D."/>
            <person name="Thiago Juca Ramos R."/>
            <person name="Vieira Araujo A.C."/>
            <person name="Zahlouth R."/>
            <person name="Ribeiro Carneiro A."/>
            <person name="Souza Lopes T."/>
            <person name="Azevedo Barauna R."/>
            <person name="Azevedo V."/>
            <person name="Cruz Schneider M.P."/>
            <person name="Pellizari V.H."/>
            <person name="Silva A."/>
        </authorList>
    </citation>
    <scope>NUCLEOTIDE SEQUENCE [LARGE SCALE GENOMIC DNA]</scope>
    <source>
        <strain evidence="1 2">Tuc01</strain>
    </source>
</reference>
<dbReference type="PANTHER" id="PTHR43065:SF23">
    <property type="entry name" value="SENSOR HISTIDINE KINASE PDTAS"/>
    <property type="match status" value="1"/>
</dbReference>
<evidence type="ECO:0000313" key="1">
    <source>
        <dbReference type="EMBL" id="AGF97643.1"/>
    </source>
</evidence>
<keyword evidence="1" id="KW-0808">Transferase</keyword>
<dbReference type="Proteomes" id="UP000011718">
    <property type="component" value="Chromosome"/>
</dbReference>
<protein>
    <submittedName>
        <fullName evidence="1">Sensory transduction histidine kinase</fullName>
    </submittedName>
</protein>
<accession>M1QBN7</accession>
<dbReference type="HOGENOM" id="CLU_2820900_0_0_2"/>
<organism evidence="1 2">
    <name type="scientific">Methanosarcina mazei Tuc01</name>
    <dbReference type="NCBI Taxonomy" id="1236903"/>
    <lineage>
        <taxon>Archaea</taxon>
        <taxon>Methanobacteriati</taxon>
        <taxon>Methanobacteriota</taxon>
        <taxon>Stenosarchaea group</taxon>
        <taxon>Methanomicrobia</taxon>
        <taxon>Methanosarcinales</taxon>
        <taxon>Methanosarcinaceae</taxon>
        <taxon>Methanosarcina</taxon>
    </lineage>
</organism>
<name>M1QBN7_METMZ</name>
<dbReference type="KEGG" id="mmaz:MmTuc01_2326"/>
<evidence type="ECO:0000313" key="2">
    <source>
        <dbReference type="Proteomes" id="UP000011718"/>
    </source>
</evidence>
<dbReference type="AlphaFoldDB" id="M1QBN7"/>
<gene>
    <name evidence="1" type="ORF">MmTuc01_2326</name>
</gene>
<keyword evidence="1" id="KW-0418">Kinase</keyword>
<dbReference type="PANTHER" id="PTHR43065">
    <property type="entry name" value="SENSOR HISTIDINE KINASE"/>
    <property type="match status" value="1"/>
</dbReference>
<dbReference type="EMBL" id="CP004144">
    <property type="protein sequence ID" value="AGF97643.1"/>
    <property type="molecule type" value="Genomic_DNA"/>
</dbReference>
<dbReference type="BioCyc" id="MMAZ1236903:G139K-2225-MONOMER"/>
<proteinExistence type="predicted"/>